<dbReference type="InterPro" id="IPR022105">
    <property type="entry name" value="DUF3645"/>
</dbReference>
<keyword evidence="12" id="KW-1185">Reference proteome</keyword>
<dbReference type="GO" id="GO:0006508">
    <property type="term" value="P:proteolysis"/>
    <property type="evidence" value="ECO:0007669"/>
    <property type="project" value="UniProtKB-KW"/>
</dbReference>
<accession>A0AAW0RNV1</accession>
<keyword evidence="6" id="KW-0788">Thiol protease</keyword>
<dbReference type="PANTHER" id="PTHR13367:SF34">
    <property type="match status" value="1"/>
</dbReference>
<evidence type="ECO:0000313" key="11">
    <source>
        <dbReference type="EMBL" id="KAK8143571.1"/>
    </source>
</evidence>
<dbReference type="InterPro" id="IPR051346">
    <property type="entry name" value="OTU_Deubiquitinase"/>
</dbReference>
<dbReference type="Pfam" id="PF12359">
    <property type="entry name" value="DUF3645"/>
    <property type="match status" value="1"/>
</dbReference>
<dbReference type="EMBL" id="JAAHCF010000492">
    <property type="protein sequence ID" value="KAK8143571.1"/>
    <property type="molecule type" value="Genomic_DNA"/>
</dbReference>
<dbReference type="Proteomes" id="UP001397290">
    <property type="component" value="Unassembled WGS sequence"/>
</dbReference>
<evidence type="ECO:0000256" key="3">
    <source>
        <dbReference type="ARBA" id="ARBA00022670"/>
    </source>
</evidence>
<dbReference type="Pfam" id="PF12340">
    <property type="entry name" value="DUF3638"/>
    <property type="match status" value="1"/>
</dbReference>
<reference evidence="11 12" key="1">
    <citation type="submission" date="2020-02" db="EMBL/GenBank/DDBJ databases">
        <title>Comparative genomics of the hypocrealean fungal genus Beauvera.</title>
        <authorList>
            <person name="Showalter D.N."/>
            <person name="Bushley K.E."/>
            <person name="Rehner S.A."/>
        </authorList>
    </citation>
    <scope>NUCLEOTIDE SEQUENCE [LARGE SCALE GENOMIC DNA]</scope>
    <source>
        <strain evidence="11 12">ARSEF4384</strain>
    </source>
</reference>
<evidence type="ECO:0000259" key="10">
    <source>
        <dbReference type="Pfam" id="PF20255"/>
    </source>
</evidence>
<dbReference type="Pfam" id="PF20255">
    <property type="entry name" value="DUF6606"/>
    <property type="match status" value="1"/>
</dbReference>
<feature type="compositionally biased region" description="Basic and acidic residues" evidence="7">
    <location>
        <begin position="2810"/>
        <end position="2835"/>
    </location>
</feature>
<protein>
    <recommendedName>
        <fullName evidence="2">ubiquitinyl hydrolase 1</fullName>
        <ecNumber evidence="2">3.4.19.12</ecNumber>
    </recommendedName>
</protein>
<organism evidence="11 12">
    <name type="scientific">Beauveria asiatica</name>
    <dbReference type="NCBI Taxonomy" id="1069075"/>
    <lineage>
        <taxon>Eukaryota</taxon>
        <taxon>Fungi</taxon>
        <taxon>Dikarya</taxon>
        <taxon>Ascomycota</taxon>
        <taxon>Pezizomycotina</taxon>
        <taxon>Sordariomycetes</taxon>
        <taxon>Hypocreomycetidae</taxon>
        <taxon>Hypocreales</taxon>
        <taxon>Cordycipitaceae</taxon>
        <taxon>Beauveria</taxon>
    </lineage>
</organism>
<dbReference type="InterPro" id="IPR046541">
    <property type="entry name" value="DUF6606"/>
</dbReference>
<evidence type="ECO:0000256" key="5">
    <source>
        <dbReference type="ARBA" id="ARBA00022801"/>
    </source>
</evidence>
<dbReference type="EC" id="3.4.19.12" evidence="2"/>
<feature type="region of interest" description="Disordered" evidence="7">
    <location>
        <begin position="2803"/>
        <end position="2835"/>
    </location>
</feature>
<evidence type="ECO:0000256" key="7">
    <source>
        <dbReference type="SAM" id="MobiDB-lite"/>
    </source>
</evidence>
<comment type="caution">
    <text evidence="11">The sequence shown here is derived from an EMBL/GenBank/DDBJ whole genome shotgun (WGS) entry which is preliminary data.</text>
</comment>
<feature type="domain" description="DUF6606" evidence="10">
    <location>
        <begin position="14"/>
        <end position="283"/>
    </location>
</feature>
<sequence>MAVNISLQEHILYLVHHIFLPLKLPTKDDTESTQDGALADAVLRSLRGFSAMVTHDAVKRAMEMMENMITVHEAGKSYAITEYRVRDALERLGQSQEGASIPLYVAAQNAGVFFTVAADDIHCEVFELSPSNEDVMSVAGRLRRSFPASGVAVPRSTFNHSFCATLSSTLAKMCLQAVPGTQPQAKKAHQMHDEERDTTDPKMVTKFLVTFLLAHGRTALSRAIWKNTREEVLYRSSLLPWKRSPTWLLIRVTLQLSLSRSQTQGDHSSLYKDFMLVFLADILREATSCDLESDLLFNMYAKLERRLRKHFGAASVRKHVQNAMRMTIDTLQDRWAHIQKQDARSIDLSSLSKADWRGDADIALPSLDEHIRAFEKRPKNPDAVEFLPGSMMMRYTLTELPDLRQSSKESEARDLLSFESWVAGNLESWLAEHISHRNICQLIAVQIYEYHDRVIRLHSHNPECMSNMVLTLMELWVACDTAALHTCPLLADYSPDVPTILLQCLLLPLKADMLRLERIETYLSHRHQQTTQGSSGVFTAFGTVNCFAVRWFAQSQSHKALKARIEASAHTERENKRTELRRCKDRFQSLMSQHNGSNHNNTDVWDPWSEEWNSQHVPGSCHKCQYLNKANAIKISVHEWPLPRDELEAQSTVFELNVPPSFGHWRDVTIFLKLNVLKGRYSTETAPQNQYTLEHYEGLSDYFVPCSAMRRSGLLSEDKPHGVTHRRDRHVTSATGDFDVCLQNALNYAYYDSRTRCFVDAVRFCGELETLCMYSMPSPSASLQPFLYRPAENICGPSPNTVIASKSDSPGHFTKDEYTALCTVPLGNRIQWENILVQLHAPAVDLKKVETLIIFLQCMLQAGPPGEVSGYRESHAVMNETRFATKLLDGLDVQLRHTKTNWQASHAMNALICLGCRLYTLATDSIIKARCLQFLTSCRAVSLDWLSTLHDEASRATEEDARAAHRSKAVTVAMICCCTFDLDQDTLASILSSPKDASDFIRCAIAIREGQMSVTPDAAFTHILQHRVQKLQHRSCKILSACIVRDKSEALDSAIRRSWPVYQATSGWQPLTTHHYWLHTRAANEGATATLQVHFNLLDGDLRVDGVPLGRLPDEYERHAAYQELFGRTTIEVMPSALPGMRFSGKSTFHGCTLHFGMTGSDLLLRASQGDRCFELVPRRLLHGHYPTLIVQENVHWYDAARSLIEFRSNESPWLVSNTRWVLLRSARDNVWRLQNDERLLLPLQSRTSVQVSKPLEPLEDPPYMHCVLHPTSTLEVHVPRLQLEFSVQSKTCRLVSRQYRGMFVDAKQAAGTFVGLENKLVLRSDGDRPRRIVLVPNGTVTFVRSGGHVRVSVTKGALKRVESYEIKSQLGQLLDRGSHESKLYQCFLHAVTAFCLPDPLTHATGTEQALSILGSAAVHSFDSLSEESIRLLQNIADLTPARSYYPPHKRCMQVVGWSTKLGFMAQHNGFRTEVLTLFKKHDDMKIFDTTHHTDTPPLRRMDTSLIARDMNRSSAVRISGFGAESFSIDRDACYSGRGEWRDSPDARRTYAITRFLRQPNPDLFHKIAADLTAHVWNYMQSEEVYSTGLPSAKLEYDAEWLLESQPFISKEWLRIHNYFSRYESRGNTCDIVMWLATLAFARECDMSILHILACFHTAPAMASIVLPRTTTFQIRCGFKFDESKLRSAIRTTRRPLEQCPEVNVVRHHRERAGAFRQRQEKALNKAANPICEELIQLFRRQWPCEEPYLRSTPTSGEVYFDVGKVMAVARKLFKYWHDNGQFRQYLDEVAGNMNLETAPLEIGSPSSMVEEWALTRRQGFITAADIFTHEAPTLEPFQSFDLQQFLSPQSSSEKHNSRIRALIARLEARAECPYEMQYVRDLESSCRSAQGRDQRWRLVDDEIALAKAVAALREQAQARVDHVYSAMLQSIKFPQACGEASIQRWPRITPLFFLQQLSQKRWLRLPPEWRDCILEYGRAITMLQHAERLCESSGDTAKFIADVQNAGHTGWDLKDHPEWLLLEVENGILIREVQHQIAKHMSAPGSGMNEIMQLIMGGGKSSVIVPMVALILANGDRLVRIIVAKPQARQMFAMLVAKLGRLLDRRVFLMPFSRSVRVERGEMEVLHRLYQQCMATGGVLLVQPEHILSFQLMTVEKLISGAAEGQLMFRTLQFLEDHARDIIDESDEILSVKYELVYTMGAQRSIDHAPARWTVIPEVLDIVRRCVTESWMHRPEAIEVHPGHQGCFPRTRVLQHDAVVELHQYVANRVCTGGLTGFPIAQQPEWVRAAVGRYISKPKLTEKERDLVEVRSGFMTEETRDTTLLLRGLLALGILSFILEKKRWRVDYGLDPVRQRPTQLAVPFRAKDLPTDRSEFSHPDVVIALTSLSYYYAGLSDDNLVLSIRHLQQSDQADMEYQDWVKDASNLPSSLQQLASINLEDWHRCSTELFPCFRYAKSAIDYFLAHLVFPKEMKEFPHKLSASGWDIAAAKKNPTTGFSGTNDSRIVLPLSVQQIDQDEQLHTNALVLEYLLQAENSAVPMLRDPDMALSDAERLLRMVTAMRPPVRVILDVGAQILELDNIGVAQKWLSMLSGEATQAVVFVDKDDHICVLDRKGYIEPLHTSPFATQLDVCVVFLDEAHTRGIDLVLPHHYRAAVTLGANLTKDRLVQACMRLRRLGHGQSVVFCVPGEICSRMKTDRPSVADILQWAIQGTWEDAARSVPLWAVQGRRHCEQSKLWGVMRTEDGNSGMTETQARKFLEEEAVSIRARYEPRDYDTAEAGKDPISQRFRAFKSMDHLSAALSEEQERELSPEIERQREVQRARPEKPATHHLHPDIVTYVRTGLLASSSSAHMPAFASLSATSAAKHLDLEECPRNVYVSRDFARTVEGGGSDCTQRPVQWILPVLFVPPQFTVELNIFAGQLYFSSVIECVRVCQYLRIDIWNIDDNDAEDLGLNGALSSIEEPRHHEYERSGPKVTRPPVGSQAQLAGIPQSTEAALAITFQCESGLFFIWTNVVLKGLSPYVEER</sequence>
<name>A0AAW0RNV1_9HYPO</name>
<evidence type="ECO:0000256" key="4">
    <source>
        <dbReference type="ARBA" id="ARBA00022786"/>
    </source>
</evidence>
<evidence type="ECO:0000259" key="8">
    <source>
        <dbReference type="Pfam" id="PF12340"/>
    </source>
</evidence>
<gene>
    <name evidence="11" type="ORF">G3M48_007051</name>
</gene>
<proteinExistence type="predicted"/>
<evidence type="ECO:0000256" key="1">
    <source>
        <dbReference type="ARBA" id="ARBA00000707"/>
    </source>
</evidence>
<comment type="catalytic activity">
    <reaction evidence="1">
        <text>Thiol-dependent hydrolysis of ester, thioester, amide, peptide and isopeptide bonds formed by the C-terminal Gly of ubiquitin (a 76-residue protein attached to proteins as an intracellular targeting signal).</text>
        <dbReference type="EC" id="3.4.19.12"/>
    </reaction>
</comment>
<keyword evidence="5" id="KW-0378">Hydrolase</keyword>
<evidence type="ECO:0000259" key="9">
    <source>
        <dbReference type="Pfam" id="PF12359"/>
    </source>
</evidence>
<keyword evidence="4" id="KW-0833">Ubl conjugation pathway</keyword>
<feature type="domain" description="DUF3638" evidence="8">
    <location>
        <begin position="2009"/>
        <end position="2229"/>
    </location>
</feature>
<dbReference type="GO" id="GO:0004843">
    <property type="term" value="F:cysteine-type deubiquitinase activity"/>
    <property type="evidence" value="ECO:0007669"/>
    <property type="project" value="UniProtKB-EC"/>
</dbReference>
<dbReference type="InterPro" id="IPR022099">
    <property type="entry name" value="DUF3638"/>
</dbReference>
<evidence type="ECO:0000313" key="12">
    <source>
        <dbReference type="Proteomes" id="UP001397290"/>
    </source>
</evidence>
<evidence type="ECO:0000256" key="2">
    <source>
        <dbReference type="ARBA" id="ARBA00012759"/>
    </source>
</evidence>
<evidence type="ECO:0000256" key="6">
    <source>
        <dbReference type="ARBA" id="ARBA00022807"/>
    </source>
</evidence>
<dbReference type="PANTHER" id="PTHR13367">
    <property type="entry name" value="UBIQUITIN THIOESTERASE"/>
    <property type="match status" value="1"/>
</dbReference>
<keyword evidence="3" id="KW-0645">Protease</keyword>
<feature type="domain" description="DUF3645" evidence="9">
    <location>
        <begin position="2355"/>
        <end position="2387"/>
    </location>
</feature>